<dbReference type="RefSeq" id="XP_066078811.1">
    <property type="nucleotide sequence ID" value="XM_066222714.1"/>
</dbReference>
<feature type="transmembrane region" description="Helical" evidence="16">
    <location>
        <begin position="629"/>
        <end position="646"/>
    </location>
</feature>
<evidence type="ECO:0000256" key="6">
    <source>
        <dbReference type="ARBA" id="ARBA00022692"/>
    </source>
</evidence>
<dbReference type="InterPro" id="IPR021319">
    <property type="entry name" value="DUF2921"/>
</dbReference>
<keyword evidence="10" id="KW-0833">Ubl conjugation pathway</keyword>
<evidence type="ECO:0000259" key="17">
    <source>
        <dbReference type="PROSITE" id="PS50089"/>
    </source>
</evidence>
<keyword evidence="13 16" id="KW-0472">Membrane</keyword>
<evidence type="ECO:0000256" key="8">
    <source>
        <dbReference type="ARBA" id="ARBA00022729"/>
    </source>
</evidence>
<evidence type="ECO:0000256" key="12">
    <source>
        <dbReference type="ARBA" id="ARBA00022989"/>
    </source>
</evidence>
<dbReference type="EC" id="2.3.2.27" evidence="4"/>
<feature type="transmembrane region" description="Helical" evidence="16">
    <location>
        <begin position="540"/>
        <end position="560"/>
    </location>
</feature>
<dbReference type="SUPFAM" id="SSF57850">
    <property type="entry name" value="RING/U-box"/>
    <property type="match status" value="1"/>
</dbReference>
<evidence type="ECO:0000256" key="11">
    <source>
        <dbReference type="ARBA" id="ARBA00022833"/>
    </source>
</evidence>
<proteinExistence type="predicted"/>
<organism evidence="18 19">
    <name type="scientific">Kwoniella dendrophila CBS 6074</name>
    <dbReference type="NCBI Taxonomy" id="1295534"/>
    <lineage>
        <taxon>Eukaryota</taxon>
        <taxon>Fungi</taxon>
        <taxon>Dikarya</taxon>
        <taxon>Basidiomycota</taxon>
        <taxon>Agaricomycotina</taxon>
        <taxon>Tremellomycetes</taxon>
        <taxon>Tremellales</taxon>
        <taxon>Cryptococcaceae</taxon>
        <taxon>Kwoniella</taxon>
    </lineage>
</organism>
<comment type="subcellular location">
    <subcellularLocation>
        <location evidence="2">Endomembrane system</location>
        <topology evidence="2">Multi-pass membrane protein</topology>
    </subcellularLocation>
</comment>
<evidence type="ECO:0000256" key="15">
    <source>
        <dbReference type="SAM" id="MobiDB-lite"/>
    </source>
</evidence>
<evidence type="ECO:0000313" key="19">
    <source>
        <dbReference type="Proteomes" id="UP001355207"/>
    </source>
</evidence>
<dbReference type="Proteomes" id="UP001355207">
    <property type="component" value="Chromosome 10"/>
</dbReference>
<dbReference type="Pfam" id="PF11145">
    <property type="entry name" value="DUF2921"/>
    <property type="match status" value="2"/>
</dbReference>
<dbReference type="GO" id="GO:0061630">
    <property type="term" value="F:ubiquitin protein ligase activity"/>
    <property type="evidence" value="ECO:0007669"/>
    <property type="project" value="UniProtKB-EC"/>
</dbReference>
<feature type="region of interest" description="Disordered" evidence="15">
    <location>
        <begin position="1"/>
        <end position="45"/>
    </location>
</feature>
<evidence type="ECO:0000256" key="13">
    <source>
        <dbReference type="ARBA" id="ARBA00023136"/>
    </source>
</evidence>
<feature type="domain" description="RING-type" evidence="17">
    <location>
        <begin position="781"/>
        <end position="844"/>
    </location>
</feature>
<feature type="compositionally biased region" description="Polar residues" evidence="15">
    <location>
        <begin position="571"/>
        <end position="593"/>
    </location>
</feature>
<keyword evidence="8" id="KW-0732">Signal</keyword>
<keyword evidence="9 14" id="KW-0863">Zinc-finger</keyword>
<dbReference type="PROSITE" id="PS50089">
    <property type="entry name" value="ZF_RING_2"/>
    <property type="match status" value="1"/>
</dbReference>
<dbReference type="GeneID" id="91097672"/>
<dbReference type="PANTHER" id="PTHR22763:SF162">
    <property type="entry name" value="TRANSMEMBRANE E3 UBIQUITIN-PROTEIN LIGASE 1"/>
    <property type="match status" value="1"/>
</dbReference>
<reference evidence="18 19" key="1">
    <citation type="submission" date="2024-01" db="EMBL/GenBank/DDBJ databases">
        <title>Comparative genomics of Cryptococcus and Kwoniella reveals pathogenesis evolution and contrasting modes of karyotype evolution via chromosome fusion or intercentromeric recombination.</title>
        <authorList>
            <person name="Coelho M.A."/>
            <person name="David-Palma M."/>
            <person name="Shea T."/>
            <person name="Bowers K."/>
            <person name="McGinley-Smith S."/>
            <person name="Mohammad A.W."/>
            <person name="Gnirke A."/>
            <person name="Yurkov A.M."/>
            <person name="Nowrousian M."/>
            <person name="Sun S."/>
            <person name="Cuomo C.A."/>
            <person name="Heitman J."/>
        </authorList>
    </citation>
    <scope>NUCLEOTIDE SEQUENCE [LARGE SCALE GENOMIC DNA]</scope>
    <source>
        <strain evidence="18 19">CBS 6074</strain>
    </source>
</reference>
<dbReference type="GO" id="GO:0043161">
    <property type="term" value="P:proteasome-mediated ubiquitin-dependent protein catabolic process"/>
    <property type="evidence" value="ECO:0007669"/>
    <property type="project" value="TreeGrafter"/>
</dbReference>
<dbReference type="Gene3D" id="3.30.40.10">
    <property type="entry name" value="Zinc/RING finger domain, C3HC4 (zinc finger)"/>
    <property type="match status" value="1"/>
</dbReference>
<dbReference type="GO" id="GO:0008270">
    <property type="term" value="F:zinc ion binding"/>
    <property type="evidence" value="ECO:0007669"/>
    <property type="project" value="UniProtKB-KW"/>
</dbReference>
<evidence type="ECO:0000256" key="2">
    <source>
        <dbReference type="ARBA" id="ARBA00004127"/>
    </source>
</evidence>
<evidence type="ECO:0000256" key="7">
    <source>
        <dbReference type="ARBA" id="ARBA00022723"/>
    </source>
</evidence>
<sequence length="850" mass="94885">MSGTPPPNDHPGSTGNTPASSVPAGTNISPRSPRPATRNGIPTISTIPIPPEILAQQQQPPRPNITSMLFLTAFFFFMSGNNHPINSGIEIGPDGELRTRMSELDYAKQIRDEWKGNLYGNDTLKGNYTEPILPTILPSSWIPPEYTYESSHHHNGFYNNITGFFRSSNLHPISIDPNSTLPSTSSKPTPHQDIQDEEYWHHLTRTHLPDLNPTGQWNSTLSKELRGEWNWKQTKKWDMNLKERNISSISPELEEQYTKNGTEWERYDDWNWVKGQLTLTSTPSSNIIHPAITDGQIASDTKVDEGNNGEKDSITYDFFGLHYLPNGTYNLYGLPEGMRIDIRKLSNLWTTSVSAITKEIILRELEKEVRNLDGNLMIGDLREDDISEMTTCPLLLHLTVPPLPPGVTKEDIDFYNSEIQNPTGIKSAIPRPPSYWQVGKGFGGVIIADQCGWAMGIQGGEGVGIDEFWSRSINYAAFATISQLVVLLLLVRQMEQTRTPSALSKVSVYTIVIMSITDSWIFSAHVVVGIMSDNKASLPMLVPGFMCLCTAVVFGPRYAVLLHRIQAPERGSSTPPTLIRPNATTPTTAQNDTASAASTASGVQVTENGIVRTLSAIESIKAFFRDYPALRWVAIIGFLFCFLQFAFLPSVIPFFLFVLYSFWIPQIWRNARRGTSRGMDAWFILGTTAGRLALPLYAFAYTDNVFFIEKSNWIWGIVWWQLAQIALLYAQERFGPSFFLPKSLAPPESYNYHPILPSPTSDPEAAAATFPLLLSEGEKTCSICMEEVDLSQSSYDNHHHSTSTGLSVVGNKRKNYALAPCGHLFHTNCLNQWMAVKTICPLCKRSLPPL</sequence>
<feature type="region of interest" description="Disordered" evidence="15">
    <location>
        <begin position="570"/>
        <end position="593"/>
    </location>
</feature>
<evidence type="ECO:0000256" key="16">
    <source>
        <dbReference type="SAM" id="Phobius"/>
    </source>
</evidence>
<gene>
    <name evidence="18" type="ORF">L201_007003</name>
</gene>
<keyword evidence="19" id="KW-1185">Reference proteome</keyword>
<evidence type="ECO:0000256" key="3">
    <source>
        <dbReference type="ARBA" id="ARBA00004906"/>
    </source>
</evidence>
<feature type="transmembrane region" description="Helical" evidence="16">
    <location>
        <begin position="681"/>
        <end position="701"/>
    </location>
</feature>
<dbReference type="EMBL" id="CP144107">
    <property type="protein sequence ID" value="WWC92049.1"/>
    <property type="molecule type" value="Genomic_DNA"/>
</dbReference>
<dbReference type="SMART" id="SM00184">
    <property type="entry name" value="RING"/>
    <property type="match status" value="1"/>
</dbReference>
<evidence type="ECO:0000256" key="5">
    <source>
        <dbReference type="ARBA" id="ARBA00022679"/>
    </source>
</evidence>
<protein>
    <recommendedName>
        <fullName evidence="4">RING-type E3 ubiquitin transferase</fullName>
        <ecNumber evidence="4">2.3.2.27</ecNumber>
    </recommendedName>
</protein>
<feature type="compositionally biased region" description="Polar residues" evidence="15">
    <location>
        <begin position="11"/>
        <end position="30"/>
    </location>
</feature>
<feature type="transmembrane region" description="Helical" evidence="16">
    <location>
        <begin position="506"/>
        <end position="528"/>
    </location>
</feature>
<dbReference type="InterPro" id="IPR050731">
    <property type="entry name" value="HRD1_E3_ubiq-ligases"/>
</dbReference>
<feature type="transmembrane region" description="Helical" evidence="16">
    <location>
        <begin position="713"/>
        <end position="730"/>
    </location>
</feature>
<evidence type="ECO:0000256" key="14">
    <source>
        <dbReference type="PROSITE-ProRule" id="PRU00175"/>
    </source>
</evidence>
<feature type="transmembrane region" description="Helical" evidence="16">
    <location>
        <begin position="475"/>
        <end position="494"/>
    </location>
</feature>
<evidence type="ECO:0000256" key="1">
    <source>
        <dbReference type="ARBA" id="ARBA00000900"/>
    </source>
</evidence>
<accession>A0AAX4K4J8</accession>
<keyword evidence="7" id="KW-0479">Metal-binding</keyword>
<comment type="pathway">
    <text evidence="3">Protein modification; protein ubiquitination.</text>
</comment>
<dbReference type="Pfam" id="PF13639">
    <property type="entry name" value="zf-RING_2"/>
    <property type="match status" value="1"/>
</dbReference>
<dbReference type="GO" id="GO:0044695">
    <property type="term" value="C:Dsc E3 ubiquitin ligase complex"/>
    <property type="evidence" value="ECO:0007669"/>
    <property type="project" value="TreeGrafter"/>
</dbReference>
<keyword evidence="12 16" id="KW-1133">Transmembrane helix</keyword>
<dbReference type="InterPro" id="IPR001841">
    <property type="entry name" value="Znf_RING"/>
</dbReference>
<keyword evidence="5" id="KW-0808">Transferase</keyword>
<name>A0AAX4K4J8_9TREE</name>
<keyword evidence="6 16" id="KW-0812">Transmembrane</keyword>
<keyword evidence="11" id="KW-0862">Zinc</keyword>
<dbReference type="AlphaFoldDB" id="A0AAX4K4J8"/>
<evidence type="ECO:0000313" key="18">
    <source>
        <dbReference type="EMBL" id="WWC92049.1"/>
    </source>
</evidence>
<dbReference type="GO" id="GO:0012505">
    <property type="term" value="C:endomembrane system"/>
    <property type="evidence" value="ECO:0007669"/>
    <property type="project" value="UniProtKB-SubCell"/>
</dbReference>
<dbReference type="PANTHER" id="PTHR22763">
    <property type="entry name" value="RING ZINC FINGER PROTEIN"/>
    <property type="match status" value="1"/>
</dbReference>
<comment type="catalytic activity">
    <reaction evidence="1">
        <text>S-ubiquitinyl-[E2 ubiquitin-conjugating enzyme]-L-cysteine + [acceptor protein]-L-lysine = [E2 ubiquitin-conjugating enzyme]-L-cysteine + N(6)-ubiquitinyl-[acceptor protein]-L-lysine.</text>
        <dbReference type="EC" id="2.3.2.27"/>
    </reaction>
</comment>
<evidence type="ECO:0000256" key="4">
    <source>
        <dbReference type="ARBA" id="ARBA00012483"/>
    </source>
</evidence>
<dbReference type="InterPro" id="IPR013083">
    <property type="entry name" value="Znf_RING/FYVE/PHD"/>
</dbReference>
<evidence type="ECO:0000256" key="10">
    <source>
        <dbReference type="ARBA" id="ARBA00022786"/>
    </source>
</evidence>
<evidence type="ECO:0000256" key="9">
    <source>
        <dbReference type="ARBA" id="ARBA00022771"/>
    </source>
</evidence>